<dbReference type="OrthoDB" id="1024499at2759"/>
<dbReference type="AlphaFoldDB" id="A0A565BG98"/>
<reference evidence="3" key="1">
    <citation type="submission" date="2019-07" db="EMBL/GenBank/DDBJ databases">
        <authorList>
            <person name="Dittberner H."/>
        </authorList>
    </citation>
    <scope>NUCLEOTIDE SEQUENCE [LARGE SCALE GENOMIC DNA]</scope>
</reference>
<evidence type="ECO:0000313" key="3">
    <source>
        <dbReference type="EMBL" id="VVA99886.1"/>
    </source>
</evidence>
<dbReference type="InterPro" id="IPR021139">
    <property type="entry name" value="NYN"/>
</dbReference>
<dbReference type="PANTHER" id="PTHR14379">
    <property type="entry name" value="LIMKAIN B LKAP"/>
    <property type="match status" value="1"/>
</dbReference>
<comment type="caution">
    <text evidence="3">The sequence shown here is derived from an EMBL/GenBank/DDBJ whole genome shotgun (WGS) entry which is preliminary data.</text>
</comment>
<sequence length="399" mass="45249">MSADLSDAEDSPMIKGEGLSKVEEDLSEEDVEEDPTQFAYLFAPEDYSMFEYLICRGPDTCLFWNLDDYPIPESADFVSIHRNIKLALHQMGVHGWLDIWVYGDKPNHDELDLYDKANITYIPKAAAGPLSIAARISVDILELSRNNYPARTAYVVIAKQNPEIDELKRVLKCLQLRYHHPCIIVEPQDGLFQSADSVYGRAQFVDVDGGKTMPRVSSLKRLKPVREVSTGLFWDAKDFPFPVGVGWSPYTVYTSIISCLTEISCAMVMGDLSISSYVDEKKDSWADFVCPESRIDLYPAGNKKARLERMLNDILLWSIHNPRQANLIVVSDNLTSEFVDSLENLGLKGYRVFLATPSKDTRPKRRPWPQLRPDQVRFFGFGAVSKRPQHKKLKTGDDV</sequence>
<organism evidence="3 4">
    <name type="scientific">Arabis nemorensis</name>
    <dbReference type="NCBI Taxonomy" id="586526"/>
    <lineage>
        <taxon>Eukaryota</taxon>
        <taxon>Viridiplantae</taxon>
        <taxon>Streptophyta</taxon>
        <taxon>Embryophyta</taxon>
        <taxon>Tracheophyta</taxon>
        <taxon>Spermatophyta</taxon>
        <taxon>Magnoliopsida</taxon>
        <taxon>eudicotyledons</taxon>
        <taxon>Gunneridae</taxon>
        <taxon>Pentapetalae</taxon>
        <taxon>rosids</taxon>
        <taxon>malvids</taxon>
        <taxon>Brassicales</taxon>
        <taxon>Brassicaceae</taxon>
        <taxon>Arabideae</taxon>
        <taxon>Arabis</taxon>
    </lineage>
</organism>
<dbReference type="InterPro" id="IPR024768">
    <property type="entry name" value="Marf1"/>
</dbReference>
<protein>
    <recommendedName>
        <fullName evidence="2">NYN domain-containing protein</fullName>
    </recommendedName>
</protein>
<dbReference type="Proteomes" id="UP000489600">
    <property type="component" value="Unassembled WGS sequence"/>
</dbReference>
<feature type="region of interest" description="Disordered" evidence="1">
    <location>
        <begin position="1"/>
        <end position="29"/>
    </location>
</feature>
<dbReference type="GO" id="GO:0004540">
    <property type="term" value="F:RNA nuclease activity"/>
    <property type="evidence" value="ECO:0007669"/>
    <property type="project" value="InterPro"/>
</dbReference>
<feature type="compositionally biased region" description="Acidic residues" evidence="1">
    <location>
        <begin position="1"/>
        <end position="10"/>
    </location>
</feature>
<dbReference type="GO" id="GO:0005777">
    <property type="term" value="C:peroxisome"/>
    <property type="evidence" value="ECO:0007669"/>
    <property type="project" value="InterPro"/>
</dbReference>
<evidence type="ECO:0000259" key="2">
    <source>
        <dbReference type="Pfam" id="PF01936"/>
    </source>
</evidence>
<dbReference type="EMBL" id="CABITT030000003">
    <property type="protein sequence ID" value="VVA99886.1"/>
    <property type="molecule type" value="Genomic_DNA"/>
</dbReference>
<gene>
    <name evidence="3" type="ORF">ANE_LOCUS10331</name>
</gene>
<accession>A0A565BG98</accession>
<dbReference type="Pfam" id="PF01936">
    <property type="entry name" value="NYN"/>
    <property type="match status" value="1"/>
</dbReference>
<name>A0A565BG98_9BRAS</name>
<evidence type="ECO:0000256" key="1">
    <source>
        <dbReference type="SAM" id="MobiDB-lite"/>
    </source>
</evidence>
<dbReference type="GO" id="GO:0010468">
    <property type="term" value="P:regulation of gene expression"/>
    <property type="evidence" value="ECO:0007669"/>
    <property type="project" value="InterPro"/>
</dbReference>
<dbReference type="CDD" id="cd10910">
    <property type="entry name" value="PIN_limkain_b1_N_like"/>
    <property type="match status" value="1"/>
</dbReference>
<dbReference type="PANTHER" id="PTHR14379:SF59">
    <property type="entry name" value="NYN DOMAIN-CONTAINING PROTEIN"/>
    <property type="match status" value="1"/>
</dbReference>
<keyword evidence="4" id="KW-1185">Reference proteome</keyword>
<evidence type="ECO:0000313" key="4">
    <source>
        <dbReference type="Proteomes" id="UP000489600"/>
    </source>
</evidence>
<feature type="domain" description="NYN" evidence="2">
    <location>
        <begin position="230"/>
        <end position="356"/>
    </location>
</feature>
<proteinExistence type="predicted"/>